<evidence type="ECO:0000256" key="2">
    <source>
        <dbReference type="ARBA" id="ARBA00022538"/>
    </source>
</evidence>
<evidence type="ECO:0000259" key="7">
    <source>
        <dbReference type="PROSITE" id="PS51202"/>
    </source>
</evidence>
<gene>
    <name evidence="8" type="ORF">METZ01_LOCUS28761</name>
</gene>
<sequence length="450" mass="48555">VRILVVGAGEVGSYVAARLSREGNDVVVVDELREPLMRLERDNDILTVTGDATNPSILNEAEVDKAEVLVAVTQSHKTNLLVCLQARQARAEEPLSTVARIDDAELRGPAGRKIRDAMGVDLVLDPDEQTAGAIHELLLYRGVSNLYEMAGGEVLLVGARLTDEAPVVGRSIGEIGATYEPEWDFIFGEIVRDGDSHVVREETVLQSHDLLRVVCLRKGRRELMDLLGLHRTEVKRVMLLGGGRTAELLARRLIDRGVEVAIIELQKKRCDQLAEKLAGCLIFEGDITDTDLLSSERVGDFDAVVASTGQDDANVLACLYAKSMGAPETIAVVHRLSLLPLLEQVGIDAALSPRTASANSVLRYVRGDVAAVATFLDGDVEVVEFEVAPEAPADGTAVRDLGLSGSVLLAAIVRDGNAHIARGRSVLRSRDHVIVFAKPHLVDEVKQAFG</sequence>
<evidence type="ECO:0000256" key="3">
    <source>
        <dbReference type="ARBA" id="ARBA00022958"/>
    </source>
</evidence>
<evidence type="ECO:0000256" key="1">
    <source>
        <dbReference type="ARBA" id="ARBA00022448"/>
    </source>
</evidence>
<dbReference type="PRINTS" id="PR00335">
    <property type="entry name" value="KUPTAKETRKA"/>
</dbReference>
<accession>A0A381QCV8</accession>
<dbReference type="SUPFAM" id="SSF51735">
    <property type="entry name" value="NAD(P)-binding Rossmann-fold domains"/>
    <property type="match status" value="2"/>
</dbReference>
<dbReference type="PANTHER" id="PTHR43833">
    <property type="entry name" value="POTASSIUM CHANNEL PROTEIN 2-RELATED-RELATED"/>
    <property type="match status" value="1"/>
</dbReference>
<dbReference type="GO" id="GO:0015079">
    <property type="term" value="F:potassium ion transmembrane transporter activity"/>
    <property type="evidence" value="ECO:0007669"/>
    <property type="project" value="InterPro"/>
</dbReference>
<evidence type="ECO:0000256" key="5">
    <source>
        <dbReference type="ARBA" id="ARBA00023065"/>
    </source>
</evidence>
<dbReference type="Pfam" id="PF02080">
    <property type="entry name" value="TrkA_C"/>
    <property type="match status" value="2"/>
</dbReference>
<organism evidence="8">
    <name type="scientific">marine metagenome</name>
    <dbReference type="NCBI Taxonomy" id="408172"/>
    <lineage>
        <taxon>unclassified sequences</taxon>
        <taxon>metagenomes</taxon>
        <taxon>ecological metagenomes</taxon>
    </lineage>
</organism>
<keyword evidence="4" id="KW-0520">NAD</keyword>
<dbReference type="PANTHER" id="PTHR43833:SF5">
    <property type="entry name" value="TRK SYSTEM POTASSIUM UPTAKE PROTEIN TRKA"/>
    <property type="match status" value="1"/>
</dbReference>
<dbReference type="Pfam" id="PF02254">
    <property type="entry name" value="TrkA_N"/>
    <property type="match status" value="2"/>
</dbReference>
<dbReference type="Gene3D" id="3.30.70.1450">
    <property type="entry name" value="Regulator of K+ conductance, C-terminal domain"/>
    <property type="match status" value="2"/>
</dbReference>
<dbReference type="AlphaFoldDB" id="A0A381QCV8"/>
<name>A0A381QCV8_9ZZZZ</name>
<keyword evidence="2" id="KW-0633">Potassium transport</keyword>
<feature type="domain" description="RCK N-terminal" evidence="6">
    <location>
        <begin position="1"/>
        <end position="118"/>
    </location>
</feature>
<evidence type="ECO:0000313" key="8">
    <source>
        <dbReference type="EMBL" id="SUZ75907.1"/>
    </source>
</evidence>
<feature type="domain" description="RCK N-terminal" evidence="6">
    <location>
        <begin position="234"/>
        <end position="351"/>
    </location>
</feature>
<dbReference type="Gene3D" id="3.40.50.720">
    <property type="entry name" value="NAD(P)-binding Rossmann-like Domain"/>
    <property type="match status" value="2"/>
</dbReference>
<keyword evidence="3" id="KW-0630">Potassium</keyword>
<dbReference type="InterPro" id="IPR036721">
    <property type="entry name" value="RCK_C_sf"/>
</dbReference>
<dbReference type="InterPro" id="IPR006036">
    <property type="entry name" value="K_uptake_TrkA"/>
</dbReference>
<dbReference type="InterPro" id="IPR036291">
    <property type="entry name" value="NAD(P)-bd_dom_sf"/>
</dbReference>
<reference evidence="8" key="1">
    <citation type="submission" date="2018-05" db="EMBL/GenBank/DDBJ databases">
        <authorList>
            <person name="Lanie J.A."/>
            <person name="Ng W.-L."/>
            <person name="Kazmierczak K.M."/>
            <person name="Andrzejewski T.M."/>
            <person name="Davidsen T.M."/>
            <person name="Wayne K.J."/>
            <person name="Tettelin H."/>
            <person name="Glass J.I."/>
            <person name="Rusch D."/>
            <person name="Podicherti R."/>
            <person name="Tsui H.-C.T."/>
            <person name="Winkler M.E."/>
        </authorList>
    </citation>
    <scope>NUCLEOTIDE SEQUENCE</scope>
</reference>
<keyword evidence="1" id="KW-0813">Transport</keyword>
<proteinExistence type="predicted"/>
<dbReference type="PROSITE" id="PS51201">
    <property type="entry name" value="RCK_N"/>
    <property type="match status" value="2"/>
</dbReference>
<keyword evidence="5" id="KW-0406">Ion transport</keyword>
<dbReference type="SUPFAM" id="SSF116726">
    <property type="entry name" value="TrkA C-terminal domain-like"/>
    <property type="match status" value="2"/>
</dbReference>
<evidence type="ECO:0000259" key="6">
    <source>
        <dbReference type="PROSITE" id="PS51201"/>
    </source>
</evidence>
<dbReference type="InterPro" id="IPR006037">
    <property type="entry name" value="RCK_C"/>
</dbReference>
<evidence type="ECO:0000256" key="4">
    <source>
        <dbReference type="ARBA" id="ARBA00023027"/>
    </source>
</evidence>
<protein>
    <recommendedName>
        <fullName evidence="9">Trk system potassium uptake protein TrkA</fullName>
    </recommendedName>
</protein>
<dbReference type="NCBIfam" id="NF007039">
    <property type="entry name" value="PRK09496.3-2"/>
    <property type="match status" value="1"/>
</dbReference>
<feature type="domain" description="RCK C-terminal" evidence="7">
    <location>
        <begin position="144"/>
        <end position="229"/>
    </location>
</feature>
<dbReference type="GO" id="GO:0005886">
    <property type="term" value="C:plasma membrane"/>
    <property type="evidence" value="ECO:0007669"/>
    <property type="project" value="InterPro"/>
</dbReference>
<feature type="domain" description="RCK C-terminal" evidence="7">
    <location>
        <begin position="370"/>
        <end position="450"/>
    </location>
</feature>
<dbReference type="EMBL" id="UINC01001261">
    <property type="protein sequence ID" value="SUZ75907.1"/>
    <property type="molecule type" value="Genomic_DNA"/>
</dbReference>
<dbReference type="PROSITE" id="PS51202">
    <property type="entry name" value="RCK_C"/>
    <property type="match status" value="2"/>
</dbReference>
<evidence type="ECO:0008006" key="9">
    <source>
        <dbReference type="Google" id="ProtNLM"/>
    </source>
</evidence>
<feature type="non-terminal residue" evidence="8">
    <location>
        <position position="1"/>
    </location>
</feature>
<dbReference type="InterPro" id="IPR050721">
    <property type="entry name" value="Trk_Ktr_HKT_K-transport"/>
</dbReference>
<dbReference type="InterPro" id="IPR003148">
    <property type="entry name" value="RCK_N"/>
</dbReference>